<evidence type="ECO:0000313" key="2">
    <source>
        <dbReference type="EMBL" id="HIU33066.1"/>
    </source>
</evidence>
<protein>
    <submittedName>
        <fullName evidence="2">Sugar phosphate isomerase/epimerase</fullName>
    </submittedName>
</protein>
<organism evidence="2 3">
    <name type="scientific">Candidatus Pullichristensenella excrementigallinarum</name>
    <dbReference type="NCBI Taxonomy" id="2840907"/>
    <lineage>
        <taxon>Bacteria</taxon>
        <taxon>Bacillati</taxon>
        <taxon>Bacillota</taxon>
        <taxon>Clostridia</taxon>
        <taxon>Candidatus Pullichristensenella</taxon>
    </lineage>
</organism>
<dbReference type="InterPro" id="IPR050312">
    <property type="entry name" value="IolE/XylAMocC-like"/>
</dbReference>
<dbReference type="InterPro" id="IPR013022">
    <property type="entry name" value="Xyl_isomerase-like_TIM-brl"/>
</dbReference>
<accession>A0A9D1IA44</accession>
<evidence type="ECO:0000259" key="1">
    <source>
        <dbReference type="Pfam" id="PF01261"/>
    </source>
</evidence>
<proteinExistence type="predicted"/>
<dbReference type="AlphaFoldDB" id="A0A9D1IA44"/>
<dbReference type="Proteomes" id="UP000824072">
    <property type="component" value="Unassembled WGS sequence"/>
</dbReference>
<reference evidence="2" key="2">
    <citation type="journal article" date="2021" name="PeerJ">
        <title>Extensive microbial diversity within the chicken gut microbiome revealed by metagenomics and culture.</title>
        <authorList>
            <person name="Gilroy R."/>
            <person name="Ravi A."/>
            <person name="Getino M."/>
            <person name="Pursley I."/>
            <person name="Horton D.L."/>
            <person name="Alikhan N.F."/>
            <person name="Baker D."/>
            <person name="Gharbi K."/>
            <person name="Hall N."/>
            <person name="Watson M."/>
            <person name="Adriaenssens E.M."/>
            <person name="Foster-Nyarko E."/>
            <person name="Jarju S."/>
            <person name="Secka A."/>
            <person name="Antonio M."/>
            <person name="Oren A."/>
            <person name="Chaudhuri R.R."/>
            <person name="La Ragione R."/>
            <person name="Hildebrand F."/>
            <person name="Pallen M.J."/>
        </authorList>
    </citation>
    <scope>NUCLEOTIDE SEQUENCE</scope>
    <source>
        <strain evidence="2">ChiHcec3-11533</strain>
    </source>
</reference>
<sequence>MKWKLGCSGATLALVDTLEGSIDTIARAGFSSLDFWLYRFCTDKDAPMRRDDWQDWVAHVRDLAQTQGLEIFQAHCLWDTELNLRFECTPPGEIYRRCFAAARMLDCRRLIFHPVFYPEPMRTQEVFEGAYQANAQWFSQMLPLAEEYQVEIHLENTFDYARRQPEQGPRYMCSSWKDMLGLKNRIDSPWVRICLDTGHANIEQQDIPAMIRAYGKDLGSLHLNDNYGPIGPIYPDLHLFPGMGRIEWKPIFQALLEVDFRGVLNIEPVAELKRVSREMRAIQLRAAREMLANLARENGMEVE</sequence>
<feature type="domain" description="Xylose isomerase-like TIM barrel" evidence="1">
    <location>
        <begin position="23"/>
        <end position="278"/>
    </location>
</feature>
<name>A0A9D1IA44_9FIRM</name>
<dbReference type="PANTHER" id="PTHR12110">
    <property type="entry name" value="HYDROXYPYRUVATE ISOMERASE"/>
    <property type="match status" value="1"/>
</dbReference>
<dbReference type="PANTHER" id="PTHR12110:SF21">
    <property type="entry name" value="XYLOSE ISOMERASE-LIKE TIM BARREL DOMAIN-CONTAINING PROTEIN"/>
    <property type="match status" value="1"/>
</dbReference>
<gene>
    <name evidence="2" type="ORF">IAB02_00755</name>
</gene>
<reference evidence="2" key="1">
    <citation type="submission" date="2020-10" db="EMBL/GenBank/DDBJ databases">
        <authorList>
            <person name="Gilroy R."/>
        </authorList>
    </citation>
    <scope>NUCLEOTIDE SEQUENCE</scope>
    <source>
        <strain evidence="2">ChiHcec3-11533</strain>
    </source>
</reference>
<comment type="caution">
    <text evidence="2">The sequence shown here is derived from an EMBL/GenBank/DDBJ whole genome shotgun (WGS) entry which is preliminary data.</text>
</comment>
<dbReference type="Pfam" id="PF01261">
    <property type="entry name" value="AP_endonuc_2"/>
    <property type="match status" value="1"/>
</dbReference>
<dbReference type="Gene3D" id="3.20.20.150">
    <property type="entry name" value="Divalent-metal-dependent TIM barrel enzymes"/>
    <property type="match status" value="1"/>
</dbReference>
<keyword evidence="2" id="KW-0413">Isomerase</keyword>
<dbReference type="EMBL" id="DVMU01000017">
    <property type="protein sequence ID" value="HIU33066.1"/>
    <property type="molecule type" value="Genomic_DNA"/>
</dbReference>
<dbReference type="SUPFAM" id="SSF51658">
    <property type="entry name" value="Xylose isomerase-like"/>
    <property type="match status" value="1"/>
</dbReference>
<dbReference type="GO" id="GO:0016853">
    <property type="term" value="F:isomerase activity"/>
    <property type="evidence" value="ECO:0007669"/>
    <property type="project" value="UniProtKB-KW"/>
</dbReference>
<dbReference type="InterPro" id="IPR036237">
    <property type="entry name" value="Xyl_isomerase-like_sf"/>
</dbReference>
<evidence type="ECO:0000313" key="3">
    <source>
        <dbReference type="Proteomes" id="UP000824072"/>
    </source>
</evidence>